<proteinExistence type="predicted"/>
<keyword evidence="2" id="KW-1185">Reference proteome</keyword>
<organism evidence="1 2">
    <name type="scientific">Cryoendolithus antarcticus</name>
    <dbReference type="NCBI Taxonomy" id="1507870"/>
    <lineage>
        <taxon>Eukaryota</taxon>
        <taxon>Fungi</taxon>
        <taxon>Dikarya</taxon>
        <taxon>Ascomycota</taxon>
        <taxon>Pezizomycotina</taxon>
        <taxon>Dothideomycetes</taxon>
        <taxon>Dothideomycetidae</taxon>
        <taxon>Cladosporiales</taxon>
        <taxon>Cladosporiaceae</taxon>
        <taxon>Cryoendolithus</taxon>
    </lineage>
</organism>
<comment type="caution">
    <text evidence="1">The sequence shown here is derived from an EMBL/GenBank/DDBJ whole genome shotgun (WGS) entry which is preliminary data.</text>
</comment>
<dbReference type="InterPro" id="IPR011051">
    <property type="entry name" value="RmlC_Cupin_sf"/>
</dbReference>
<dbReference type="Gene3D" id="2.60.120.10">
    <property type="entry name" value="Jelly Rolls"/>
    <property type="match status" value="1"/>
</dbReference>
<reference evidence="2" key="1">
    <citation type="submission" date="2017-03" db="EMBL/GenBank/DDBJ databases">
        <title>Genomes of endolithic fungi from Antarctica.</title>
        <authorList>
            <person name="Coleine C."/>
            <person name="Masonjones S."/>
            <person name="Stajich J.E."/>
        </authorList>
    </citation>
    <scope>NUCLEOTIDE SEQUENCE [LARGE SCALE GENOMIC DNA]</scope>
    <source>
        <strain evidence="2">CCFEE 5527</strain>
    </source>
</reference>
<accession>A0A1V8SKK1</accession>
<sequence length="245" mass="28059">MSSKQFKRTATADLDVLQQYRGIRTTQWVKPPRGKSVLEIQTTHTPRELQKVPEGKNYLTPPYHCTCFKQCKVSKTGMAYNKKGHWYQDEYFKVTEGRYIFTLEGKDTTVSASDPQPVRIPATARHTFKVDDTHDGLCTVEISADAVPGSVEDEDVGINAKFFRNIYTYLDDCYLQNVEPSLPQLLLMLHSAEVSLAFPGPAWLMRQVSYAMGVVVGQWYGGRWLGLKSSYPEYWNEELESKKRR</sequence>
<protein>
    <submittedName>
        <fullName evidence="1">Uncharacterized protein</fullName>
    </submittedName>
</protein>
<evidence type="ECO:0000313" key="1">
    <source>
        <dbReference type="EMBL" id="OQN99609.1"/>
    </source>
</evidence>
<dbReference type="InterPro" id="IPR014710">
    <property type="entry name" value="RmlC-like_jellyroll"/>
</dbReference>
<dbReference type="Proteomes" id="UP000192596">
    <property type="component" value="Unassembled WGS sequence"/>
</dbReference>
<name>A0A1V8SKK1_9PEZI</name>
<dbReference type="STRING" id="1507870.A0A1V8SKK1"/>
<dbReference type="OrthoDB" id="9976870at2759"/>
<dbReference type="AlphaFoldDB" id="A0A1V8SKK1"/>
<dbReference type="SUPFAM" id="SSF51182">
    <property type="entry name" value="RmlC-like cupins"/>
    <property type="match status" value="1"/>
</dbReference>
<dbReference type="InParanoid" id="A0A1V8SKK1"/>
<evidence type="ECO:0000313" key="2">
    <source>
        <dbReference type="Proteomes" id="UP000192596"/>
    </source>
</evidence>
<dbReference type="EMBL" id="NAJO01000039">
    <property type="protein sequence ID" value="OQN99609.1"/>
    <property type="molecule type" value="Genomic_DNA"/>
</dbReference>
<gene>
    <name evidence="1" type="ORF">B0A48_14751</name>
</gene>